<name>A0ABR7YAS0_9SPHI</name>
<comment type="caution">
    <text evidence="3">The sequence shown here is derived from an EMBL/GenBank/DDBJ whole genome shotgun (WGS) entry which is preliminary data.</text>
</comment>
<organism evidence="3 4">
    <name type="scientific">Sphingobacterium litopenaei</name>
    <dbReference type="NCBI Taxonomy" id="2763500"/>
    <lineage>
        <taxon>Bacteria</taxon>
        <taxon>Pseudomonadati</taxon>
        <taxon>Bacteroidota</taxon>
        <taxon>Sphingobacteriia</taxon>
        <taxon>Sphingobacteriales</taxon>
        <taxon>Sphingobacteriaceae</taxon>
        <taxon>Sphingobacterium</taxon>
    </lineage>
</organism>
<keyword evidence="1" id="KW-0732">Signal</keyword>
<dbReference type="SUPFAM" id="SSF56601">
    <property type="entry name" value="beta-lactamase/transpeptidase-like"/>
    <property type="match status" value="1"/>
</dbReference>
<evidence type="ECO:0000313" key="3">
    <source>
        <dbReference type="EMBL" id="MBD1428411.1"/>
    </source>
</evidence>
<dbReference type="Proteomes" id="UP000651271">
    <property type="component" value="Unassembled WGS sequence"/>
</dbReference>
<dbReference type="InterPro" id="IPR050491">
    <property type="entry name" value="AmpC-like"/>
</dbReference>
<keyword evidence="4" id="KW-1185">Reference proteome</keyword>
<dbReference type="Gene3D" id="3.40.710.10">
    <property type="entry name" value="DD-peptidase/beta-lactamase superfamily"/>
    <property type="match status" value="1"/>
</dbReference>
<dbReference type="InterPro" id="IPR001466">
    <property type="entry name" value="Beta-lactam-related"/>
</dbReference>
<accession>A0ABR7YAS0</accession>
<proteinExistence type="predicted"/>
<feature type="chain" id="PRO_5046500980" evidence="1">
    <location>
        <begin position="20"/>
        <end position="355"/>
    </location>
</feature>
<dbReference type="RefSeq" id="WP_190301319.1">
    <property type="nucleotide sequence ID" value="NZ_JACOIJ010000003.1"/>
</dbReference>
<evidence type="ECO:0000256" key="1">
    <source>
        <dbReference type="SAM" id="SignalP"/>
    </source>
</evidence>
<reference evidence="3 4" key="1">
    <citation type="submission" date="2020-08" db="EMBL/GenBank/DDBJ databases">
        <title>Sphingobacterium sp. DN04309 isolated from aquaculture water.</title>
        <authorList>
            <person name="Zhang M."/>
        </authorList>
    </citation>
    <scope>NUCLEOTIDE SEQUENCE [LARGE SCALE GENOMIC DNA]</scope>
    <source>
        <strain evidence="3 4">DN04309</strain>
    </source>
</reference>
<evidence type="ECO:0000259" key="2">
    <source>
        <dbReference type="Pfam" id="PF00144"/>
    </source>
</evidence>
<dbReference type="InterPro" id="IPR012338">
    <property type="entry name" value="Beta-lactam/transpept-like"/>
</dbReference>
<protein>
    <submittedName>
        <fullName evidence="3">Beta-lactamase family protein</fullName>
    </submittedName>
</protein>
<dbReference type="EMBL" id="JACOIJ010000003">
    <property type="protein sequence ID" value="MBD1428411.1"/>
    <property type="molecule type" value="Genomic_DNA"/>
</dbReference>
<evidence type="ECO:0000313" key="4">
    <source>
        <dbReference type="Proteomes" id="UP000651271"/>
    </source>
</evidence>
<dbReference type="PANTHER" id="PTHR46825:SF9">
    <property type="entry name" value="BETA-LACTAMASE-RELATED DOMAIN-CONTAINING PROTEIN"/>
    <property type="match status" value="1"/>
</dbReference>
<dbReference type="Pfam" id="PF00144">
    <property type="entry name" value="Beta-lactamase"/>
    <property type="match status" value="1"/>
</dbReference>
<feature type="domain" description="Beta-lactamase-related" evidence="2">
    <location>
        <begin position="33"/>
        <end position="318"/>
    </location>
</feature>
<gene>
    <name evidence="3" type="ORF">H8B04_02320</name>
</gene>
<dbReference type="PANTHER" id="PTHR46825">
    <property type="entry name" value="D-ALANYL-D-ALANINE-CARBOXYPEPTIDASE/ENDOPEPTIDASE AMPH"/>
    <property type="match status" value="1"/>
</dbReference>
<feature type="signal peptide" evidence="1">
    <location>
        <begin position="1"/>
        <end position="19"/>
    </location>
</feature>
<sequence length="355" mass="40630">MRRIIATAMSFVLSSMLFGQTSLNESPGGILSIKKGQEFRTIAQGYAHLEKSILITNETRFRMASVSKQFTAMAVYLLIQDEKLNFDTPIRNIFPELPVSCKKIQIQHLLNHTSGLVDYENVIPTSQKMQLSDADVLKLIQNLDTVYFEPGTQFQYSNTAYCLLSLVVERVSKQPFEDFCRTRIFNYLGMQDAQISASHGFERRAFGYHPKDSVFQFADQSITSATRGDGGVYISADDFGKWLGKKNPLLSARFFKDLETYKVPVKDEVYYSLGFFFTKSEDGNLTLFHSGESIGFHNIMLFQPQHDLIIALFTNRDDKYIVKVWEIAMKDENIIIPNIKESLFLWLNKVYNGDI</sequence>